<gene>
    <name evidence="2" type="ORF">HZS55_06850</name>
</gene>
<evidence type="ECO:0000313" key="3">
    <source>
        <dbReference type="Proteomes" id="UP000509667"/>
    </source>
</evidence>
<name>A0A7D5T4J8_9EURY</name>
<dbReference type="EMBL" id="CP058910">
    <property type="protein sequence ID" value="QLH77029.1"/>
    <property type="molecule type" value="Genomic_DNA"/>
</dbReference>
<reference evidence="2 3" key="1">
    <citation type="submission" date="2020-07" db="EMBL/GenBank/DDBJ databases">
        <title>Halosimplex pelagicum sp. nov. and Halosimplex rubrum sp. nov., isolated from salted brown alga Laminaria, and emended description of the genus Halosimplex.</title>
        <authorList>
            <person name="Cui H."/>
        </authorList>
    </citation>
    <scope>NUCLEOTIDE SEQUENCE [LARGE SCALE GENOMIC DNA]</scope>
    <source>
        <strain evidence="2 3">R27</strain>
    </source>
</reference>
<dbReference type="Proteomes" id="UP000509667">
    <property type="component" value="Chromosome"/>
</dbReference>
<sequence>MQETRRSVLKRGGATIAALSALSGCLGIGGGGTPTEAPDRDGGGGDDESDDGGGDASESTPTGTPTATPTAARPETPVSTLTRWMPDPSLLDQTEESGYAFLGMAPRALGEFEGALGSGALQQFQGRYPIPGVGTFGEQRALFRFARTASVLLGDFDRTVVEDGLRQYGFEAGEASRGFRFFSPGDPRAAAVRDGMLVTAGAVSSEDTTDKKPVVEAIVDARTGNADRYVDAAPDCRRLLGSIGSAHVLEGRTHGTGETFERGLGEGTGYHVAEGETRVRAAALFTEGNADRSAMADWTGSADAFLGGEPTLRTDGRAVTATATVPTGDVTEFPGGFPGPSIERDSGSGGPPTVAFGFDYESTGDGDGVGVGVLTITHDGGDAVPREAVQIRGSGFAEVDGVDQTGTGVWQGSAGGEGGSLTAGNAVAVGVAGDYEIAVVWRPPDADRSATLATDEGPDA</sequence>
<feature type="compositionally biased region" description="Low complexity" evidence="1">
    <location>
        <begin position="60"/>
        <end position="77"/>
    </location>
</feature>
<dbReference type="KEGG" id="hrr:HZS55_06850"/>
<organism evidence="2 3">
    <name type="scientific">Halosimplex rubrum</name>
    <dbReference type="NCBI Taxonomy" id="869889"/>
    <lineage>
        <taxon>Archaea</taxon>
        <taxon>Methanobacteriati</taxon>
        <taxon>Methanobacteriota</taxon>
        <taxon>Stenosarchaea group</taxon>
        <taxon>Halobacteria</taxon>
        <taxon>Halobacteriales</taxon>
        <taxon>Haloarculaceae</taxon>
        <taxon>Halosimplex</taxon>
    </lineage>
</organism>
<dbReference type="GeneID" id="56077567"/>
<accession>A0A7D5T4J8</accession>
<dbReference type="InterPro" id="IPR006311">
    <property type="entry name" value="TAT_signal"/>
</dbReference>
<proteinExistence type="predicted"/>
<dbReference type="RefSeq" id="WP_179910962.1">
    <property type="nucleotide sequence ID" value="NZ_CP058910.1"/>
</dbReference>
<dbReference type="AlphaFoldDB" id="A0A7D5T4J8"/>
<keyword evidence="3" id="KW-1185">Reference proteome</keyword>
<evidence type="ECO:0000313" key="2">
    <source>
        <dbReference type="EMBL" id="QLH77029.1"/>
    </source>
</evidence>
<feature type="region of interest" description="Disordered" evidence="1">
    <location>
        <begin position="24"/>
        <end position="90"/>
    </location>
</feature>
<evidence type="ECO:0000256" key="1">
    <source>
        <dbReference type="SAM" id="MobiDB-lite"/>
    </source>
</evidence>
<dbReference type="PROSITE" id="PS51318">
    <property type="entry name" value="TAT"/>
    <property type="match status" value="1"/>
</dbReference>
<dbReference type="PROSITE" id="PS51257">
    <property type="entry name" value="PROKAR_LIPOPROTEIN"/>
    <property type="match status" value="1"/>
</dbReference>
<dbReference type="OrthoDB" id="241375at2157"/>
<feature type="compositionally biased region" description="Acidic residues" evidence="1">
    <location>
        <begin position="44"/>
        <end position="53"/>
    </location>
</feature>
<protein>
    <submittedName>
        <fullName evidence="2">Uncharacterized protein</fullName>
    </submittedName>
</protein>